<evidence type="ECO:0000313" key="2">
    <source>
        <dbReference type="EMBL" id="ALS59870.1"/>
    </source>
</evidence>
<evidence type="ECO:0000313" key="3">
    <source>
        <dbReference type="Proteomes" id="UP000060277"/>
    </source>
</evidence>
<dbReference type="InterPro" id="IPR047754">
    <property type="entry name" value="T3SS_SctI-like"/>
</dbReference>
<reference evidence="3" key="1">
    <citation type="submission" date="2015-12" db="EMBL/GenBank/DDBJ databases">
        <title>Complete genome sequence of Pandoraea norimbergensis DSM 11628.</title>
        <authorList>
            <person name="Ee R."/>
            <person name="Lim Y.-L."/>
            <person name="Yong D."/>
            <person name="Yin W.-F."/>
            <person name="Chan K.-G."/>
        </authorList>
    </citation>
    <scope>NUCLEOTIDE SEQUENCE [LARGE SCALE GENOMIC DNA]</scope>
    <source>
        <strain evidence="3">DSM 11628</strain>
    </source>
</reference>
<keyword evidence="3" id="KW-1185">Reference proteome</keyword>
<proteinExistence type="predicted"/>
<dbReference type="RefSeq" id="WP_058376790.1">
    <property type="nucleotide sequence ID" value="NZ_CP013480.3"/>
</dbReference>
<evidence type="ECO:0000256" key="1">
    <source>
        <dbReference type="SAM" id="MobiDB-lite"/>
    </source>
</evidence>
<sequence>MSTAPTALSPPSRPTAPPVFSTADTSTSVIAGQPDTGDSLASRFLRAAADMSARFEADRTQIADDVHRIDPTDLVAMNAMQARLAQYSLDVSMTSTLARKVVGAVEALLR</sequence>
<gene>
    <name evidence="2" type="ORF">AT302_08985</name>
</gene>
<dbReference type="Proteomes" id="UP000060277">
    <property type="component" value="Chromosome"/>
</dbReference>
<evidence type="ECO:0008006" key="4">
    <source>
        <dbReference type="Google" id="ProtNLM"/>
    </source>
</evidence>
<dbReference type="NCBIfam" id="NF038054">
    <property type="entry name" value="T3SS_SctI"/>
    <property type="match status" value="1"/>
</dbReference>
<dbReference type="EMBL" id="CP013480">
    <property type="protein sequence ID" value="ALS59870.1"/>
    <property type="molecule type" value="Genomic_DNA"/>
</dbReference>
<accession>A0ABN4JG13</accession>
<protein>
    <recommendedName>
        <fullName evidence="4">Type III secretion protein</fullName>
    </recommendedName>
</protein>
<organism evidence="2 3">
    <name type="scientific">Pandoraea norimbergensis</name>
    <dbReference type="NCBI Taxonomy" id="93219"/>
    <lineage>
        <taxon>Bacteria</taxon>
        <taxon>Pseudomonadati</taxon>
        <taxon>Pseudomonadota</taxon>
        <taxon>Betaproteobacteria</taxon>
        <taxon>Burkholderiales</taxon>
        <taxon>Burkholderiaceae</taxon>
        <taxon>Pandoraea</taxon>
    </lineage>
</organism>
<feature type="region of interest" description="Disordered" evidence="1">
    <location>
        <begin position="1"/>
        <end position="23"/>
    </location>
</feature>
<name>A0ABN4JG13_9BURK</name>